<sequence>MKKKKIHTIKKTGFKTPPDYFTNLEDSLWSQIQLAEKINKTSFKTPVNYFETLEDKIISQVSEKQESKVITLFSKRNMIAISSVAAAVILLFNLNLVNKNLSFDTIETEVLENYVSNQEFETMDLETEIIEDIDISSFILEESISDASLENYLYNSSDLEDFISE</sequence>
<comment type="caution">
    <text evidence="2">The sequence shown here is derived from an EMBL/GenBank/DDBJ whole genome shotgun (WGS) entry which is preliminary data.</text>
</comment>
<keyword evidence="1" id="KW-0472">Membrane</keyword>
<evidence type="ECO:0000313" key="2">
    <source>
        <dbReference type="EMBL" id="HCY83336.1"/>
    </source>
</evidence>
<reference evidence="2 3" key="1">
    <citation type="journal article" date="2018" name="Nat. Biotechnol.">
        <title>A standardized bacterial taxonomy based on genome phylogeny substantially revises the tree of life.</title>
        <authorList>
            <person name="Parks D.H."/>
            <person name="Chuvochina M."/>
            <person name="Waite D.W."/>
            <person name="Rinke C."/>
            <person name="Skarshewski A."/>
            <person name="Chaumeil P.A."/>
            <person name="Hugenholtz P."/>
        </authorList>
    </citation>
    <scope>NUCLEOTIDE SEQUENCE [LARGE SCALE GENOMIC DNA]</scope>
    <source>
        <strain evidence="2">UBA10227</strain>
    </source>
</reference>
<dbReference type="EMBL" id="DPRK01000290">
    <property type="protein sequence ID" value="HCY83336.1"/>
    <property type="molecule type" value="Genomic_DNA"/>
</dbReference>
<feature type="transmembrane region" description="Helical" evidence="1">
    <location>
        <begin position="78"/>
        <end position="97"/>
    </location>
</feature>
<name>A0A3D6BVS8_9FLAO</name>
<organism evidence="2 3">
    <name type="scientific">Xanthomarina gelatinilytica</name>
    <dbReference type="NCBI Taxonomy" id="1137281"/>
    <lineage>
        <taxon>Bacteria</taxon>
        <taxon>Pseudomonadati</taxon>
        <taxon>Bacteroidota</taxon>
        <taxon>Flavobacteriia</taxon>
        <taxon>Flavobacteriales</taxon>
        <taxon>Flavobacteriaceae</taxon>
        <taxon>Xanthomarina</taxon>
    </lineage>
</organism>
<protein>
    <submittedName>
        <fullName evidence="2">Uncharacterized protein</fullName>
    </submittedName>
</protein>
<gene>
    <name evidence="2" type="ORF">DHV22_17925</name>
</gene>
<evidence type="ECO:0000256" key="1">
    <source>
        <dbReference type="SAM" id="Phobius"/>
    </source>
</evidence>
<dbReference type="Proteomes" id="UP000263268">
    <property type="component" value="Unassembled WGS sequence"/>
</dbReference>
<dbReference type="AlphaFoldDB" id="A0A3D6BVS8"/>
<keyword evidence="1" id="KW-0812">Transmembrane</keyword>
<accession>A0A3D6BVS8</accession>
<evidence type="ECO:0000313" key="3">
    <source>
        <dbReference type="Proteomes" id="UP000263268"/>
    </source>
</evidence>
<proteinExistence type="predicted"/>
<keyword evidence="1" id="KW-1133">Transmembrane helix</keyword>